<dbReference type="Pfam" id="PF00431">
    <property type="entry name" value="CUB"/>
    <property type="match status" value="1"/>
</dbReference>
<dbReference type="EMBL" id="SBKN01000001">
    <property type="protein sequence ID" value="RXR24461.1"/>
    <property type="molecule type" value="Genomic_DNA"/>
</dbReference>
<evidence type="ECO:0000259" key="6">
    <source>
        <dbReference type="PROSITE" id="PS50853"/>
    </source>
</evidence>
<dbReference type="Gene3D" id="2.60.120.290">
    <property type="entry name" value="Spermadhesin, CUB domain"/>
    <property type="match status" value="1"/>
</dbReference>
<dbReference type="PANTHER" id="PTHR11905:SF159">
    <property type="entry name" value="ADAM METALLOPROTEASE"/>
    <property type="match status" value="1"/>
</dbReference>
<proteinExistence type="predicted"/>
<keyword evidence="1 3" id="KW-0732">Signal</keyword>
<evidence type="ECO:0000256" key="3">
    <source>
        <dbReference type="SAM" id="SignalP"/>
    </source>
</evidence>
<feature type="domain" description="Peptidase M12B" evidence="5">
    <location>
        <begin position="208"/>
        <end position="400"/>
    </location>
</feature>
<dbReference type="Proteomes" id="UP000289857">
    <property type="component" value="Unassembled WGS sequence"/>
</dbReference>
<dbReference type="PANTHER" id="PTHR11905">
    <property type="entry name" value="ADAM A DISINTEGRIN AND METALLOPROTEASE DOMAIN"/>
    <property type="match status" value="1"/>
</dbReference>
<keyword evidence="2" id="KW-1015">Disulfide bond</keyword>
<dbReference type="PROSITE" id="PS50853">
    <property type="entry name" value="FN3"/>
    <property type="match status" value="1"/>
</dbReference>
<dbReference type="NCBIfam" id="TIGR04183">
    <property type="entry name" value="Por_Secre_tail"/>
    <property type="match status" value="1"/>
</dbReference>
<dbReference type="RefSeq" id="WP_129460437.1">
    <property type="nucleotide sequence ID" value="NZ_SBKN01000001.1"/>
</dbReference>
<dbReference type="PROSITE" id="PS50215">
    <property type="entry name" value="ADAM_MEPRO"/>
    <property type="match status" value="1"/>
</dbReference>
<organism evidence="7 8">
    <name type="scientific">Flavobacterium stagni</name>
    <dbReference type="NCBI Taxonomy" id="2506421"/>
    <lineage>
        <taxon>Bacteria</taxon>
        <taxon>Pseudomonadati</taxon>
        <taxon>Bacteroidota</taxon>
        <taxon>Flavobacteriia</taxon>
        <taxon>Flavobacteriales</taxon>
        <taxon>Flavobacteriaceae</taxon>
        <taxon>Flavobacterium</taxon>
    </lineage>
</organism>
<evidence type="ECO:0000256" key="1">
    <source>
        <dbReference type="ARBA" id="ARBA00022729"/>
    </source>
</evidence>
<gene>
    <name evidence="7" type="ORF">EQG61_03160</name>
</gene>
<dbReference type="Pfam" id="PF13688">
    <property type="entry name" value="Reprolysin_5"/>
    <property type="match status" value="1"/>
</dbReference>
<dbReference type="InterPro" id="IPR024079">
    <property type="entry name" value="MetalloPept_cat_dom_sf"/>
</dbReference>
<reference evidence="8" key="1">
    <citation type="submission" date="2019-01" db="EMBL/GenBank/DDBJ databases">
        <title>Cytophagaceae bacterium strain CAR-16.</title>
        <authorList>
            <person name="Chen W.-M."/>
        </authorList>
    </citation>
    <scope>NUCLEOTIDE SEQUENCE [LARGE SCALE GENOMIC DNA]</scope>
    <source>
        <strain evidence="8">WWJ-16</strain>
    </source>
</reference>
<protein>
    <submittedName>
        <fullName evidence="7">T9SS type A sorting domain-containing protein</fullName>
    </submittedName>
</protein>
<evidence type="ECO:0000256" key="2">
    <source>
        <dbReference type="ARBA" id="ARBA00023157"/>
    </source>
</evidence>
<keyword evidence="8" id="KW-1185">Reference proteome</keyword>
<feature type="domain" description="CUB" evidence="4">
    <location>
        <begin position="531"/>
        <end position="640"/>
    </location>
</feature>
<dbReference type="OrthoDB" id="1182309at2"/>
<feature type="domain" description="Fibronectin type-III" evidence="6">
    <location>
        <begin position="443"/>
        <end position="529"/>
    </location>
</feature>
<evidence type="ECO:0000259" key="5">
    <source>
        <dbReference type="PROSITE" id="PS50215"/>
    </source>
</evidence>
<dbReference type="AlphaFoldDB" id="A0A4Q1KCR4"/>
<dbReference type="InterPro" id="IPR013783">
    <property type="entry name" value="Ig-like_fold"/>
</dbReference>
<dbReference type="CDD" id="cd00041">
    <property type="entry name" value="CUB"/>
    <property type="match status" value="1"/>
</dbReference>
<evidence type="ECO:0000313" key="7">
    <source>
        <dbReference type="EMBL" id="RXR24461.1"/>
    </source>
</evidence>
<accession>A0A4Q1KCR4</accession>
<dbReference type="GO" id="GO:0004222">
    <property type="term" value="F:metalloendopeptidase activity"/>
    <property type="evidence" value="ECO:0007669"/>
    <property type="project" value="InterPro"/>
</dbReference>
<dbReference type="GO" id="GO:0006509">
    <property type="term" value="P:membrane protein ectodomain proteolysis"/>
    <property type="evidence" value="ECO:0007669"/>
    <property type="project" value="TreeGrafter"/>
</dbReference>
<evidence type="ECO:0000259" key="4">
    <source>
        <dbReference type="PROSITE" id="PS01180"/>
    </source>
</evidence>
<dbReference type="InterPro" id="IPR036116">
    <property type="entry name" value="FN3_sf"/>
</dbReference>
<dbReference type="InterPro" id="IPR003961">
    <property type="entry name" value="FN3_dom"/>
</dbReference>
<dbReference type="PROSITE" id="PS01180">
    <property type="entry name" value="CUB"/>
    <property type="match status" value="1"/>
</dbReference>
<evidence type="ECO:0000313" key="8">
    <source>
        <dbReference type="Proteomes" id="UP000289857"/>
    </source>
</evidence>
<feature type="chain" id="PRO_5020435010" evidence="3">
    <location>
        <begin position="19"/>
        <end position="726"/>
    </location>
</feature>
<dbReference type="InterPro" id="IPR000859">
    <property type="entry name" value="CUB_dom"/>
</dbReference>
<dbReference type="Gene3D" id="2.60.40.10">
    <property type="entry name" value="Immunoglobulins"/>
    <property type="match status" value="1"/>
</dbReference>
<dbReference type="SUPFAM" id="SSF55486">
    <property type="entry name" value="Metalloproteases ('zincins'), catalytic domain"/>
    <property type="match status" value="1"/>
</dbReference>
<comment type="caution">
    <text evidence="7">The sequence shown here is derived from an EMBL/GenBank/DDBJ whole genome shotgun (WGS) entry which is preliminary data.</text>
</comment>
<dbReference type="SUPFAM" id="SSF49265">
    <property type="entry name" value="Fibronectin type III"/>
    <property type="match status" value="1"/>
</dbReference>
<dbReference type="InterPro" id="IPR026444">
    <property type="entry name" value="Secre_tail"/>
</dbReference>
<sequence length="726" mass="79479">MKLRLPLLLVLFFSLAQAQHRVGKEIKALENSRTLFVPFTVLTEKKGYHNQTVEAVLAHPTYAQLATTELQSILFLRPENIEVSLPFEDGNLTVQLYRVNPFAEGFHVDTDKSKNESYTPGVYYRGIIKGDYESVASFNFFEGSLNAVISGHGYHNIVVGKLTNSPDYVVYSDAKMNVANPFSCATEDKGVLPVPTTANLDKNVNSTRCATMYFEIDNDIYVQNGSDVVATTNWMTSVFNNVQTLYSNDNITVALRSLYIWTTPDPYEGIGTSSIAYLYKFNEVRPVFDGDVGQLIGIDDGGLGGLAVTINGICTSQNFCYSDVEFDYNSVPTYSWTIEVITHEFGHLLGSPHTHACVWNGDNTAIDNCATAGQGSSAEGYSCRTTPLTIPVSGTIMSYCHIVSNVGIDFSNGFGPQPAQRIIDTFDSSLCLSTDCINTCINTIETIVVESTTLTTATLSWIDTSGSTQWNIRYYLNGDTPGNWTTVSSTSATFTNLTPNTYYVFEVTPICPNGLEIGGRTLLFMTADSYCTGSVFTDTGGATGDYDDEQTMVRTLIPNVPANNITLTFSVFDLELDYDYMYIYDGNSTAAPEFNNGIGFTGNTIPGPFESSAADGSLTIQFKSDQFVTEAGWVATIGCTPNLNATTFQGIDFTYAPNPTNGIVQIQSKTPLQSIAVYNVTGQLLYSEALKDTTTNVDISSFAPGTYFFSLQFDEDHTVHFKVIKK</sequence>
<dbReference type="Gene3D" id="3.40.390.10">
    <property type="entry name" value="Collagenase (Catalytic Domain)"/>
    <property type="match status" value="1"/>
</dbReference>
<feature type="signal peptide" evidence="3">
    <location>
        <begin position="1"/>
        <end position="18"/>
    </location>
</feature>
<dbReference type="InterPro" id="IPR035914">
    <property type="entry name" value="Sperma_CUB_dom_sf"/>
</dbReference>
<name>A0A4Q1KCR4_9FLAO</name>
<dbReference type="SUPFAM" id="SSF49854">
    <property type="entry name" value="Spermadhesin, CUB domain"/>
    <property type="match status" value="1"/>
</dbReference>
<dbReference type="InterPro" id="IPR001590">
    <property type="entry name" value="Peptidase_M12B"/>
</dbReference>
<dbReference type="Pfam" id="PF18962">
    <property type="entry name" value="Por_Secre_tail"/>
    <property type="match status" value="1"/>
</dbReference>